<sequence>MAVQNKAKTARGENSRQRILESTWQLIGKSDSREVTLDQIADVCGISKSSILWHFGSKEALLLEVADNIFRDLEKLFIEQCPPDSSIGERFAFFLNNYEDMLNATPEAPRIFFSFLFNNQFREKINNKIREIYEWNRETFCEQFNLTENQAVILLGMLNGIVIQANVHPERIKIKEVFDELKSLVKKIL</sequence>
<dbReference type="InterPro" id="IPR001647">
    <property type="entry name" value="HTH_TetR"/>
</dbReference>
<protein>
    <submittedName>
        <fullName evidence="4">AcrR family transcriptional regulator</fullName>
    </submittedName>
</protein>
<name>A0A7W0HLU5_9BACT</name>
<dbReference type="PANTHER" id="PTHR43479:SF11">
    <property type="entry name" value="ACREF_ENVCD OPERON REPRESSOR-RELATED"/>
    <property type="match status" value="1"/>
</dbReference>
<dbReference type="InterPro" id="IPR050624">
    <property type="entry name" value="HTH-type_Tx_Regulator"/>
</dbReference>
<organism evidence="4 5">
    <name type="scientific">Desulfosalsimonas propionicica</name>
    <dbReference type="NCBI Taxonomy" id="332175"/>
    <lineage>
        <taxon>Bacteria</taxon>
        <taxon>Pseudomonadati</taxon>
        <taxon>Thermodesulfobacteriota</taxon>
        <taxon>Desulfobacteria</taxon>
        <taxon>Desulfobacterales</taxon>
        <taxon>Desulfosalsimonadaceae</taxon>
        <taxon>Desulfosalsimonas</taxon>
    </lineage>
</organism>
<dbReference type="Gene3D" id="1.10.357.10">
    <property type="entry name" value="Tetracycline Repressor, domain 2"/>
    <property type="match status" value="1"/>
</dbReference>
<dbReference type="GO" id="GO:0003677">
    <property type="term" value="F:DNA binding"/>
    <property type="evidence" value="ECO:0007669"/>
    <property type="project" value="UniProtKB-UniRule"/>
</dbReference>
<gene>
    <name evidence="4" type="ORF">HNR65_003048</name>
</gene>
<feature type="DNA-binding region" description="H-T-H motif" evidence="2">
    <location>
        <begin position="36"/>
        <end position="55"/>
    </location>
</feature>
<accession>A0A7W0HLU5</accession>
<evidence type="ECO:0000313" key="5">
    <source>
        <dbReference type="Proteomes" id="UP000525298"/>
    </source>
</evidence>
<dbReference type="InterPro" id="IPR009057">
    <property type="entry name" value="Homeodomain-like_sf"/>
</dbReference>
<dbReference type="EMBL" id="JACDUS010000011">
    <property type="protein sequence ID" value="MBA2882694.1"/>
    <property type="molecule type" value="Genomic_DNA"/>
</dbReference>
<evidence type="ECO:0000313" key="4">
    <source>
        <dbReference type="EMBL" id="MBA2882694.1"/>
    </source>
</evidence>
<keyword evidence="1 2" id="KW-0238">DNA-binding</keyword>
<evidence type="ECO:0000256" key="1">
    <source>
        <dbReference type="ARBA" id="ARBA00023125"/>
    </source>
</evidence>
<evidence type="ECO:0000259" key="3">
    <source>
        <dbReference type="PROSITE" id="PS50977"/>
    </source>
</evidence>
<dbReference type="PROSITE" id="PS50977">
    <property type="entry name" value="HTH_TETR_2"/>
    <property type="match status" value="1"/>
</dbReference>
<proteinExistence type="predicted"/>
<comment type="caution">
    <text evidence="4">The sequence shown here is derived from an EMBL/GenBank/DDBJ whole genome shotgun (WGS) entry which is preliminary data.</text>
</comment>
<reference evidence="4 5" key="1">
    <citation type="submission" date="2020-07" db="EMBL/GenBank/DDBJ databases">
        <title>Genomic Encyclopedia of Type Strains, Phase IV (KMG-IV): sequencing the most valuable type-strain genomes for metagenomic binning, comparative biology and taxonomic classification.</title>
        <authorList>
            <person name="Goeker M."/>
        </authorList>
    </citation>
    <scope>NUCLEOTIDE SEQUENCE [LARGE SCALE GENOMIC DNA]</scope>
    <source>
        <strain evidence="4 5">DSM 17721</strain>
    </source>
</reference>
<feature type="domain" description="HTH tetR-type" evidence="3">
    <location>
        <begin position="13"/>
        <end position="73"/>
    </location>
</feature>
<keyword evidence="5" id="KW-1185">Reference proteome</keyword>
<dbReference type="Pfam" id="PF00440">
    <property type="entry name" value="TetR_N"/>
    <property type="match status" value="1"/>
</dbReference>
<dbReference type="Proteomes" id="UP000525298">
    <property type="component" value="Unassembled WGS sequence"/>
</dbReference>
<dbReference type="RefSeq" id="WP_181552323.1">
    <property type="nucleotide sequence ID" value="NZ_JACDUS010000011.1"/>
</dbReference>
<dbReference type="AlphaFoldDB" id="A0A7W0HLU5"/>
<evidence type="ECO:0000256" key="2">
    <source>
        <dbReference type="PROSITE-ProRule" id="PRU00335"/>
    </source>
</evidence>
<dbReference type="PANTHER" id="PTHR43479">
    <property type="entry name" value="ACREF/ENVCD OPERON REPRESSOR-RELATED"/>
    <property type="match status" value="1"/>
</dbReference>
<dbReference type="SUPFAM" id="SSF46689">
    <property type="entry name" value="Homeodomain-like"/>
    <property type="match status" value="1"/>
</dbReference>